<evidence type="ECO:0000256" key="1">
    <source>
        <dbReference type="SAM" id="MobiDB-lite"/>
    </source>
</evidence>
<proteinExistence type="predicted"/>
<evidence type="ECO:0000313" key="3">
    <source>
        <dbReference type="Proteomes" id="UP000255224"/>
    </source>
</evidence>
<accession>A0A376C251</accession>
<dbReference type="AlphaFoldDB" id="A0A376C251"/>
<dbReference type="EMBL" id="UFVQ01000002">
    <property type="protein sequence ID" value="STA51393.1"/>
    <property type="molecule type" value="Genomic_DNA"/>
</dbReference>
<dbReference type="PROSITE" id="PS51257">
    <property type="entry name" value="PROKAR_LIPOPROTEIN"/>
    <property type="match status" value="1"/>
</dbReference>
<reference evidence="2 3" key="1">
    <citation type="submission" date="2018-06" db="EMBL/GenBank/DDBJ databases">
        <authorList>
            <consortium name="Pathogen Informatics"/>
            <person name="Doyle S."/>
        </authorList>
    </citation>
    <scope>NUCLEOTIDE SEQUENCE [LARGE SCALE GENOMIC DNA]</scope>
    <source>
        <strain evidence="2 3">NCTC13533</strain>
    </source>
</reference>
<dbReference type="Proteomes" id="UP000255224">
    <property type="component" value="Unassembled WGS sequence"/>
</dbReference>
<organism evidence="2 3">
    <name type="scientific">Chryseobacterium carnipullorum</name>
    <dbReference type="NCBI Taxonomy" id="1124835"/>
    <lineage>
        <taxon>Bacteria</taxon>
        <taxon>Pseudomonadati</taxon>
        <taxon>Bacteroidota</taxon>
        <taxon>Flavobacteriia</taxon>
        <taxon>Flavobacteriales</taxon>
        <taxon>Weeksellaceae</taxon>
        <taxon>Chryseobacterium group</taxon>
        <taxon>Chryseobacterium</taxon>
    </lineage>
</organism>
<feature type="region of interest" description="Disordered" evidence="1">
    <location>
        <begin position="223"/>
        <end position="246"/>
    </location>
</feature>
<name>A0A376C251_CHRCU</name>
<gene>
    <name evidence="2" type="ORF">NCTC13533_00050</name>
</gene>
<feature type="compositionally biased region" description="Basic and acidic residues" evidence="1">
    <location>
        <begin position="268"/>
        <end position="277"/>
    </location>
</feature>
<evidence type="ECO:0000313" key="2">
    <source>
        <dbReference type="EMBL" id="STA51393.1"/>
    </source>
</evidence>
<feature type="region of interest" description="Disordered" evidence="1">
    <location>
        <begin position="268"/>
        <end position="299"/>
    </location>
</feature>
<protein>
    <submittedName>
        <fullName evidence="2">Uncharacterized protein</fullName>
    </submittedName>
</protein>
<sequence>MKKKLSIRLLFNAAVVLSLISCRSEDLLNSSEELPPTKFRVFTAQGKETINYAKGFKTLLEHYDEINNVQHTAKALRKALKNSSEMANEYVELNIHSQDFTTKGNEKFTLFPLIKNGKVDGIIIARLKENDTQVEFLKMYTEAENYSIILKMFKEAYLKNTLPQRIAAKGNGNCSSDGSPCDTGEVIITMPGAGGGYTGGVWNGDNLPPGGCKPYENCLNPEGPGGTGGGEGNGPTPNGPQLSPCEKIKDQTIDPAFKEKIKELDKNSVLSQKKESGFSESKSGGFTKLQPSASTEHSDGMTIHVTSDTKGYIHTHLNDYLTGDTNDEGLPIIKEPIRMFSPADVETLMTMAGFIKDGNYSEIYGTMVSSYGNYTIKFTGTASDIKTGFGTEEWKTKYVEYRKENGDWSFEKLFLNFLKDKMNVQGVELYKIKDNGTVQNKSLNSDNKVQSQDCPQ</sequence>
<dbReference type="RefSeq" id="WP_128124711.1">
    <property type="nucleotide sequence ID" value="NZ_UFVQ01000002.1"/>
</dbReference>
<feature type="compositionally biased region" description="Gly residues" evidence="1">
    <location>
        <begin position="223"/>
        <end position="233"/>
    </location>
</feature>